<dbReference type="InterPro" id="IPR027417">
    <property type="entry name" value="P-loop_NTPase"/>
</dbReference>
<name>A0A9W3BG82_BIOGL</name>
<dbReference type="GO" id="GO:0005524">
    <property type="term" value="F:ATP binding"/>
    <property type="evidence" value="ECO:0007669"/>
    <property type="project" value="InterPro"/>
</dbReference>
<dbReference type="PANTHER" id="PTHR10760:SF2">
    <property type="entry name" value="LD13476P-RELATED"/>
    <property type="match status" value="1"/>
</dbReference>
<proteinExistence type="inferred from homology"/>
<keyword evidence="4" id="KW-1185">Reference proteome</keyword>
<reference evidence="5" key="1">
    <citation type="submission" date="2025-08" db="UniProtKB">
        <authorList>
            <consortium name="RefSeq"/>
        </authorList>
    </citation>
    <scope>IDENTIFICATION</scope>
</reference>
<feature type="domain" description="Torsin-1A C-terminal" evidence="3">
    <location>
        <begin position="430"/>
        <end position="485"/>
    </location>
</feature>
<dbReference type="GeneID" id="106058731"/>
<dbReference type="SUPFAM" id="SSF52540">
    <property type="entry name" value="P-loop containing nucleoside triphosphate hydrolases"/>
    <property type="match status" value="1"/>
</dbReference>
<evidence type="ECO:0000313" key="4">
    <source>
        <dbReference type="Proteomes" id="UP001165740"/>
    </source>
</evidence>
<feature type="compositionally biased region" description="Basic and acidic residues" evidence="2">
    <location>
        <begin position="222"/>
        <end position="231"/>
    </location>
</feature>
<dbReference type="AlphaFoldDB" id="A0A9W3BG82"/>
<dbReference type="Gene3D" id="3.40.50.300">
    <property type="entry name" value="P-loop containing nucleotide triphosphate hydrolases"/>
    <property type="match status" value="1"/>
</dbReference>
<dbReference type="PANTHER" id="PTHR10760">
    <property type="entry name" value="TORSIN"/>
    <property type="match status" value="1"/>
</dbReference>
<sequence>MEPRAYISWSTFLFLYFRPVHLDGTSFIKSMFGYEVYNDDWIATNATDLKLNLKIKLHGQHIAQETVVNLIQGHLKDTDPTKALVLSFHGPPGVGKTIVSRLIAKSLYKLTSSMQQQITSTSFMQEQMAAMLDEMSVTLKKNTEEFCREIKKMCTSAKEVTSPVVKTMGVVEVTLYDQGDLKDEGDSPSLDIELLPTQCCESISSNNGNVGEGGTACESEDKEYRPENQKESEEETREAAYSPTEACDAAVPDMSTSNSKTDQVNVCSASKHVAEERLHVESGLQSGQDASHLVTDQLRSWIEGNVTACERSLFIIDEVDKMPATLLDVLTPYLDANECVNDIAYRKCIYIIRYFLVFNLCNTGGIDITTLVTRQLESGQRRETLKLSNLENQLMKGALNIEKSRGLWHSDLIINHLISAYVPFLPLAKEHVRSCIRDGLVSKHYYTNLRSVPESVVDRIIKELTFIPEEEQIFSSNGCKRVVDKIFLVVEYIREEL</sequence>
<dbReference type="GO" id="GO:0012505">
    <property type="term" value="C:endomembrane system"/>
    <property type="evidence" value="ECO:0007669"/>
    <property type="project" value="UniProtKB-ARBA"/>
</dbReference>
<gene>
    <name evidence="5" type="primary">LOC106058731</name>
</gene>
<dbReference type="Pfam" id="PF21376">
    <property type="entry name" value="TOR1A_C"/>
    <property type="match status" value="1"/>
</dbReference>
<feature type="region of interest" description="Disordered" evidence="2">
    <location>
        <begin position="205"/>
        <end position="243"/>
    </location>
</feature>
<dbReference type="OMA" id="HKGMESQ"/>
<dbReference type="Pfam" id="PF06309">
    <property type="entry name" value="Torsin"/>
    <property type="match status" value="1"/>
</dbReference>
<dbReference type="OrthoDB" id="19623at2759"/>
<protein>
    <submittedName>
        <fullName evidence="5">Uncharacterized protein LOC106058731</fullName>
    </submittedName>
</protein>
<evidence type="ECO:0000259" key="3">
    <source>
        <dbReference type="Pfam" id="PF21376"/>
    </source>
</evidence>
<evidence type="ECO:0000256" key="1">
    <source>
        <dbReference type="ARBA" id="ARBA00006235"/>
    </source>
</evidence>
<dbReference type="GO" id="GO:0005737">
    <property type="term" value="C:cytoplasm"/>
    <property type="evidence" value="ECO:0007669"/>
    <property type="project" value="UniProtKB-ARBA"/>
</dbReference>
<dbReference type="RefSeq" id="XP_055898569.1">
    <property type="nucleotide sequence ID" value="XM_056042594.1"/>
</dbReference>
<evidence type="ECO:0000313" key="5">
    <source>
        <dbReference type="RefSeq" id="XP_055898569.1"/>
    </source>
</evidence>
<dbReference type="InterPro" id="IPR010448">
    <property type="entry name" value="Torsin"/>
</dbReference>
<accession>A0A9W3BG82</accession>
<dbReference type="GO" id="GO:0016887">
    <property type="term" value="F:ATP hydrolysis activity"/>
    <property type="evidence" value="ECO:0007669"/>
    <property type="project" value="InterPro"/>
</dbReference>
<dbReference type="InterPro" id="IPR049337">
    <property type="entry name" value="TOR1A_C"/>
</dbReference>
<evidence type="ECO:0000256" key="2">
    <source>
        <dbReference type="SAM" id="MobiDB-lite"/>
    </source>
</evidence>
<comment type="similarity">
    <text evidence="1">Belongs to the ClpA/ClpB family. Torsin subfamily.</text>
</comment>
<organism evidence="4 5">
    <name type="scientific">Biomphalaria glabrata</name>
    <name type="common">Bloodfluke planorb</name>
    <name type="synonym">Freshwater snail</name>
    <dbReference type="NCBI Taxonomy" id="6526"/>
    <lineage>
        <taxon>Eukaryota</taxon>
        <taxon>Metazoa</taxon>
        <taxon>Spiralia</taxon>
        <taxon>Lophotrochozoa</taxon>
        <taxon>Mollusca</taxon>
        <taxon>Gastropoda</taxon>
        <taxon>Heterobranchia</taxon>
        <taxon>Euthyneura</taxon>
        <taxon>Panpulmonata</taxon>
        <taxon>Hygrophila</taxon>
        <taxon>Lymnaeoidea</taxon>
        <taxon>Planorbidae</taxon>
        <taxon>Biomphalaria</taxon>
    </lineage>
</organism>
<dbReference type="Proteomes" id="UP001165740">
    <property type="component" value="Chromosome 9"/>
</dbReference>